<dbReference type="RefSeq" id="WP_163967012.1">
    <property type="nucleotide sequence ID" value="NZ_JAAGNX010000003.1"/>
</dbReference>
<protein>
    <submittedName>
        <fullName evidence="4">MBL fold metallo-hydrolase</fullName>
    </submittedName>
</protein>
<dbReference type="InterPro" id="IPR050698">
    <property type="entry name" value="MBL"/>
</dbReference>
<evidence type="ECO:0000256" key="1">
    <source>
        <dbReference type="ARBA" id="ARBA00022801"/>
    </source>
</evidence>
<dbReference type="Pfam" id="PF00753">
    <property type="entry name" value="Lactamase_B"/>
    <property type="match status" value="1"/>
</dbReference>
<reference evidence="4 5" key="1">
    <citation type="submission" date="2020-02" db="EMBL/GenBank/DDBJ databases">
        <title>Albibacoteraceae fam. nov., the first described family within the subdivision 4 Verrucomicrobia.</title>
        <authorList>
            <person name="Xi F."/>
        </authorList>
    </citation>
    <scope>NUCLEOTIDE SEQUENCE [LARGE SCALE GENOMIC DNA]</scope>
    <source>
        <strain evidence="4 5">CK1056</strain>
    </source>
</reference>
<accession>A0A6B2M5J2</accession>
<dbReference type="Gene3D" id="3.40.50.10890">
    <property type="match status" value="1"/>
</dbReference>
<feature type="domain" description="Metallo-beta-lactamase" evidence="2">
    <location>
        <begin position="13"/>
        <end position="226"/>
    </location>
</feature>
<sequence length="449" mass="50299">MQLTDLNAHGGIGANCLLLQFEGLNIIIDAGIHPKKIGREALPRFEKLYGLHIDLIFVTHCHLDHLGALPVIAKDHPNTPIIMSHDTAQFYRRMLQNSCNVMDRQRAELGIADYPLYSYGDISACSRQVIGLTPGQARHFEADSGDRISFTLHPSGHIPGAMGILFEYRHQRIFHSGDVLFEKTILLDGAEFPQGDMDTVILETTRGSTERAASRESEIERLLRCIMDTVSHGGSILIPVFALGRMQELLAVFHHARSTGKLKELPIYISGLGIDLLNQFDRISRKSPHVRIRRKILRELNACKMPDKHRPGKDRPGIYLLSSGMMVENTPSYKAASTLLESHQNTIAFVGYCDPDTPGGKILKLHQGDKFLFKSLGKAVAAMARIEKFDLSSHADREELLEFAKARNPRCVVLHHGDPDSRDWFKSRLTEWDPKCQILDPVPLKAVTV</sequence>
<evidence type="ECO:0000313" key="4">
    <source>
        <dbReference type="EMBL" id="NDV63439.1"/>
    </source>
</evidence>
<name>A0A6B2M5J2_9BACT</name>
<organism evidence="4 5">
    <name type="scientific">Oceanipulchritudo coccoides</name>
    <dbReference type="NCBI Taxonomy" id="2706888"/>
    <lineage>
        <taxon>Bacteria</taxon>
        <taxon>Pseudomonadati</taxon>
        <taxon>Verrucomicrobiota</taxon>
        <taxon>Opitutia</taxon>
        <taxon>Puniceicoccales</taxon>
        <taxon>Oceanipulchritudinaceae</taxon>
        <taxon>Oceanipulchritudo</taxon>
    </lineage>
</organism>
<dbReference type="InterPro" id="IPR036866">
    <property type="entry name" value="RibonucZ/Hydroxyglut_hydro"/>
</dbReference>
<dbReference type="PANTHER" id="PTHR11203:SF37">
    <property type="entry name" value="INTEGRATOR COMPLEX SUBUNIT 11"/>
    <property type="match status" value="1"/>
</dbReference>
<evidence type="ECO:0000259" key="3">
    <source>
        <dbReference type="SMART" id="SM01027"/>
    </source>
</evidence>
<dbReference type="Proteomes" id="UP000478417">
    <property type="component" value="Unassembled WGS sequence"/>
</dbReference>
<dbReference type="PANTHER" id="PTHR11203">
    <property type="entry name" value="CLEAVAGE AND POLYADENYLATION SPECIFICITY FACTOR FAMILY MEMBER"/>
    <property type="match status" value="1"/>
</dbReference>
<dbReference type="EMBL" id="JAAGNX010000003">
    <property type="protein sequence ID" value="NDV63439.1"/>
    <property type="molecule type" value="Genomic_DNA"/>
</dbReference>
<dbReference type="Gene3D" id="3.60.15.10">
    <property type="entry name" value="Ribonuclease Z/Hydroxyacylglutathione hydrolase-like"/>
    <property type="match status" value="1"/>
</dbReference>
<gene>
    <name evidence="4" type="ORF">G0Q06_13320</name>
</gene>
<proteinExistence type="predicted"/>
<dbReference type="GO" id="GO:0004521">
    <property type="term" value="F:RNA endonuclease activity"/>
    <property type="evidence" value="ECO:0007669"/>
    <property type="project" value="TreeGrafter"/>
</dbReference>
<dbReference type="InterPro" id="IPR011108">
    <property type="entry name" value="RMMBL"/>
</dbReference>
<evidence type="ECO:0000259" key="2">
    <source>
        <dbReference type="SMART" id="SM00849"/>
    </source>
</evidence>
<dbReference type="SUPFAM" id="SSF56281">
    <property type="entry name" value="Metallo-hydrolase/oxidoreductase"/>
    <property type="match status" value="1"/>
</dbReference>
<dbReference type="GO" id="GO:0016787">
    <property type="term" value="F:hydrolase activity"/>
    <property type="evidence" value="ECO:0007669"/>
    <property type="project" value="UniProtKB-KW"/>
</dbReference>
<evidence type="ECO:0000313" key="5">
    <source>
        <dbReference type="Proteomes" id="UP000478417"/>
    </source>
</evidence>
<dbReference type="AlphaFoldDB" id="A0A6B2M5J2"/>
<comment type="caution">
    <text evidence="4">The sequence shown here is derived from an EMBL/GenBank/DDBJ whole genome shotgun (WGS) entry which is preliminary data.</text>
</comment>
<dbReference type="SMART" id="SM01027">
    <property type="entry name" value="Beta-Casp"/>
    <property type="match status" value="1"/>
</dbReference>
<feature type="domain" description="Beta-Casp" evidence="3">
    <location>
        <begin position="246"/>
        <end position="362"/>
    </location>
</feature>
<dbReference type="InterPro" id="IPR001279">
    <property type="entry name" value="Metallo-B-lactamas"/>
</dbReference>
<dbReference type="InterPro" id="IPR022712">
    <property type="entry name" value="Beta_Casp"/>
</dbReference>
<keyword evidence="1 4" id="KW-0378">Hydrolase</keyword>
<dbReference type="Pfam" id="PF10996">
    <property type="entry name" value="Beta-Casp"/>
    <property type="match status" value="1"/>
</dbReference>
<keyword evidence="5" id="KW-1185">Reference proteome</keyword>
<dbReference type="SMART" id="SM00849">
    <property type="entry name" value="Lactamase_B"/>
    <property type="match status" value="1"/>
</dbReference>
<dbReference type="Pfam" id="PF07521">
    <property type="entry name" value="RMMBL"/>
    <property type="match status" value="1"/>
</dbReference>